<dbReference type="InterPro" id="IPR016024">
    <property type="entry name" value="ARM-type_fold"/>
</dbReference>
<dbReference type="FunFam" id="1.25.40.180:FF:000008">
    <property type="entry name" value="Programmed cell death protein 4"/>
    <property type="match status" value="1"/>
</dbReference>
<dbReference type="FunFam" id="1.25.40.180:FF:000009">
    <property type="entry name" value="programmed cell death protein 4"/>
    <property type="match status" value="1"/>
</dbReference>
<dbReference type="WBParaSite" id="maker-uti_cns_0046010-snap-gene-1.16-mRNA-1">
    <property type="protein sequence ID" value="maker-uti_cns_0046010-snap-gene-1.16-mRNA-1"/>
    <property type="gene ID" value="maker-uti_cns_0046010-snap-gene-1.16"/>
</dbReference>
<keyword evidence="7" id="KW-1185">Reference proteome</keyword>
<reference evidence="8" key="1">
    <citation type="submission" date="2016-11" db="UniProtKB">
        <authorList>
            <consortium name="WormBaseParasite"/>
        </authorList>
    </citation>
    <scope>IDENTIFICATION</scope>
</reference>
<dbReference type="OrthoDB" id="414546at2759"/>
<dbReference type="SMART" id="SM00544">
    <property type="entry name" value="MA3"/>
    <property type="match status" value="2"/>
</dbReference>
<evidence type="ECO:0000256" key="2">
    <source>
        <dbReference type="ARBA" id="ARBA00005497"/>
    </source>
</evidence>
<dbReference type="GO" id="GO:0005634">
    <property type="term" value="C:nucleus"/>
    <property type="evidence" value="ECO:0007669"/>
    <property type="project" value="TreeGrafter"/>
</dbReference>
<comment type="similarity">
    <text evidence="2">Belongs to the PDCD4 family.</text>
</comment>
<evidence type="ECO:0000256" key="3">
    <source>
        <dbReference type="ARBA" id="ARBA00014414"/>
    </source>
</evidence>
<dbReference type="GO" id="GO:0005829">
    <property type="term" value="C:cytosol"/>
    <property type="evidence" value="ECO:0007669"/>
    <property type="project" value="TreeGrafter"/>
</dbReference>
<organism evidence="7 8">
    <name type="scientific">Macrostomum lignano</name>
    <dbReference type="NCBI Taxonomy" id="282301"/>
    <lineage>
        <taxon>Eukaryota</taxon>
        <taxon>Metazoa</taxon>
        <taxon>Spiralia</taxon>
        <taxon>Lophotrochozoa</taxon>
        <taxon>Platyhelminthes</taxon>
        <taxon>Rhabditophora</taxon>
        <taxon>Macrostomorpha</taxon>
        <taxon>Macrostomida</taxon>
        <taxon>Macrostomidae</taxon>
        <taxon>Macrostomum</taxon>
    </lineage>
</organism>
<dbReference type="STRING" id="282301.A0A1I8J7I6"/>
<protein>
    <recommendedName>
        <fullName evidence="3">Programmed cell death protein 4</fullName>
    </recommendedName>
</protein>
<dbReference type="Pfam" id="PF02847">
    <property type="entry name" value="MA3"/>
    <property type="match status" value="2"/>
</dbReference>
<keyword evidence="6" id="KW-0539">Nucleus</keyword>
<dbReference type="GO" id="GO:0045892">
    <property type="term" value="P:negative regulation of DNA-templated transcription"/>
    <property type="evidence" value="ECO:0007669"/>
    <property type="project" value="InterPro"/>
</dbReference>
<dbReference type="AlphaFoldDB" id="A0A1I8J7I6"/>
<dbReference type="SUPFAM" id="SSF48371">
    <property type="entry name" value="ARM repeat"/>
    <property type="match status" value="2"/>
</dbReference>
<dbReference type="InterPro" id="IPR003891">
    <property type="entry name" value="Initiation_fac_eIF4g_MI"/>
</dbReference>
<keyword evidence="4" id="KW-0963">Cytoplasm</keyword>
<dbReference type="Proteomes" id="UP000095280">
    <property type="component" value="Unplaced"/>
</dbReference>
<evidence type="ECO:0000313" key="8">
    <source>
        <dbReference type="WBParaSite" id="maker-uti_cns_0046010-snap-gene-1.16-mRNA-1"/>
    </source>
</evidence>
<dbReference type="PROSITE" id="PS51366">
    <property type="entry name" value="MI"/>
    <property type="match status" value="2"/>
</dbReference>
<sequence>MSHRRVANNDPDFINEDDFVDQQLVDEDPIDESAGAGDGGGIVAEDPPDAMPRELRVFKRAKRHHRVSFPGAMATVVGTGAHHHSGAPETNGGSVGSPDGGSASSSGGAPAVASAAAALGKNSRKSRTGLRGLPKKGGAGGKGVWGRPGSELDAVGVLDENDPNYDSDSQDTVRLQLTVPKLTMEQFEEQFTALVKEYFEHGQVKEVIQQLRDLRTNPQHRERIPYLAISASVQRNALQRELTSQLLGSLVGPAVSSEELVHGFDLLLKEVDDLTIDLPDAPDMIGKFIARAIADDLLPPKFVATYKGRVDSGHTMKALAKAENLLTMTHSMYCLDKVWGVSGHGLARPTKHLVKKMKLLLDEFLSSNDVDEAARCVKELEAPHFHHELVYQAVVMVIERSTMEVCQRVCRLIAALSESVLLTVDQLEKGLRRVYADIPDIQLDVPNAYLLLERFCQHAGHVGFLSARLQQEMPTKGRKRFVSEGDGGLVKPRLPLV</sequence>
<evidence type="ECO:0000256" key="4">
    <source>
        <dbReference type="ARBA" id="ARBA00022490"/>
    </source>
</evidence>
<accession>A0A1I8J7I6</accession>
<dbReference type="Gene3D" id="1.25.40.180">
    <property type="match status" value="2"/>
</dbReference>
<evidence type="ECO:0000313" key="7">
    <source>
        <dbReference type="Proteomes" id="UP000095280"/>
    </source>
</evidence>
<proteinExistence type="inferred from homology"/>
<comment type="subcellular location">
    <subcellularLocation>
        <location evidence="1">Cytoplasm</location>
    </subcellularLocation>
</comment>
<keyword evidence="5" id="KW-0677">Repeat</keyword>
<dbReference type="PANTHER" id="PTHR12626:SF0">
    <property type="entry name" value="PROGRAMMED CELL DEATH PROTEIN 4"/>
    <property type="match status" value="1"/>
</dbReference>
<name>A0A1I8J7I6_9PLAT</name>
<evidence type="ECO:0000256" key="1">
    <source>
        <dbReference type="ARBA" id="ARBA00004496"/>
    </source>
</evidence>
<evidence type="ECO:0000256" key="5">
    <source>
        <dbReference type="ARBA" id="ARBA00022737"/>
    </source>
</evidence>
<evidence type="ECO:0000256" key="6">
    <source>
        <dbReference type="ARBA" id="ARBA00023242"/>
    </source>
</evidence>
<dbReference type="InterPro" id="IPR039778">
    <property type="entry name" value="PDCD4"/>
</dbReference>
<dbReference type="PANTHER" id="PTHR12626">
    <property type="entry name" value="PROGRAMMED CELL DEATH 4"/>
    <property type="match status" value="1"/>
</dbReference>